<evidence type="ECO:0008006" key="4">
    <source>
        <dbReference type="Google" id="ProtNLM"/>
    </source>
</evidence>
<keyword evidence="3" id="KW-1185">Reference proteome</keyword>
<feature type="region of interest" description="Disordered" evidence="1">
    <location>
        <begin position="22"/>
        <end position="41"/>
    </location>
</feature>
<dbReference type="EMBL" id="JBHUMA010000006">
    <property type="protein sequence ID" value="MFD2599286.1"/>
    <property type="molecule type" value="Genomic_DNA"/>
</dbReference>
<name>A0ABW5NJH8_9SPHI</name>
<gene>
    <name evidence="2" type="ORF">ACFSQ3_10000</name>
</gene>
<feature type="compositionally biased region" description="Low complexity" evidence="1">
    <location>
        <begin position="27"/>
        <end position="41"/>
    </location>
</feature>
<dbReference type="PROSITE" id="PS51257">
    <property type="entry name" value="PROKAR_LIPOPROTEIN"/>
    <property type="match status" value="1"/>
</dbReference>
<proteinExistence type="predicted"/>
<evidence type="ECO:0000256" key="1">
    <source>
        <dbReference type="SAM" id="MobiDB-lite"/>
    </source>
</evidence>
<reference evidence="3" key="1">
    <citation type="journal article" date="2019" name="Int. J. Syst. Evol. Microbiol.">
        <title>The Global Catalogue of Microorganisms (GCM) 10K type strain sequencing project: providing services to taxonomists for standard genome sequencing and annotation.</title>
        <authorList>
            <consortium name="The Broad Institute Genomics Platform"/>
            <consortium name="The Broad Institute Genome Sequencing Center for Infectious Disease"/>
            <person name="Wu L."/>
            <person name="Ma J."/>
        </authorList>
    </citation>
    <scope>NUCLEOTIDE SEQUENCE [LARGE SCALE GENOMIC DNA]</scope>
    <source>
        <strain evidence="3">KCTC 42248</strain>
    </source>
</reference>
<feature type="region of interest" description="Disordered" evidence="1">
    <location>
        <begin position="137"/>
        <end position="161"/>
    </location>
</feature>
<dbReference type="Proteomes" id="UP001597393">
    <property type="component" value="Unassembled WGS sequence"/>
</dbReference>
<accession>A0ABW5NJH8</accession>
<dbReference type="RefSeq" id="WP_380869412.1">
    <property type="nucleotide sequence ID" value="NZ_JBHUMA010000006.1"/>
</dbReference>
<organism evidence="2 3">
    <name type="scientific">Sphingobacterium corticis</name>
    <dbReference type="NCBI Taxonomy" id="1812823"/>
    <lineage>
        <taxon>Bacteria</taxon>
        <taxon>Pseudomonadati</taxon>
        <taxon>Bacteroidota</taxon>
        <taxon>Sphingobacteriia</taxon>
        <taxon>Sphingobacteriales</taxon>
        <taxon>Sphingobacteriaceae</taxon>
        <taxon>Sphingobacterium</taxon>
    </lineage>
</organism>
<protein>
    <recommendedName>
        <fullName evidence="4">Copper resistance protein NlpE</fullName>
    </recommendedName>
</protein>
<sequence>MKFYLGIITLALGIGACQNSADKTTDESGITSTDTTSSSVASHDLDNGHYCFYRTEGTKKQDTTKVHLVIDKDAISGEMDWIPAEKDQRKGTLKGSINGEHISAVWTYMQEGMTDSLKVHFKLPPTGVLTQKPMKVNADTQREETDESADYTIKYSATDCK</sequence>
<evidence type="ECO:0000313" key="2">
    <source>
        <dbReference type="EMBL" id="MFD2599286.1"/>
    </source>
</evidence>
<evidence type="ECO:0000313" key="3">
    <source>
        <dbReference type="Proteomes" id="UP001597393"/>
    </source>
</evidence>
<comment type="caution">
    <text evidence="2">The sequence shown here is derived from an EMBL/GenBank/DDBJ whole genome shotgun (WGS) entry which is preliminary data.</text>
</comment>